<protein>
    <submittedName>
        <fullName evidence="4">Glycosyltransferase</fullName>
        <ecNumber evidence="3">2.4.-.-</ecNumber>
    </submittedName>
</protein>
<dbReference type="EC" id="2.4.-.-" evidence="3"/>
<dbReference type="GO" id="GO:0016758">
    <property type="term" value="F:hexosyltransferase activity"/>
    <property type="evidence" value="ECO:0007669"/>
    <property type="project" value="TreeGrafter"/>
</dbReference>
<dbReference type="KEGG" id="aun:AWM73_02725"/>
<gene>
    <name evidence="4" type="ORF">I6G68_07325</name>
    <name evidence="3" type="ORF">ODY43_03715</name>
</gene>
<organism evidence="4 5">
    <name type="scientific">Aerococcus urinae</name>
    <dbReference type="NCBI Taxonomy" id="1376"/>
    <lineage>
        <taxon>Bacteria</taxon>
        <taxon>Bacillati</taxon>
        <taxon>Bacillota</taxon>
        <taxon>Bacilli</taxon>
        <taxon>Lactobacillales</taxon>
        <taxon>Aerococcaceae</taxon>
        <taxon>Aerococcus</taxon>
    </lineage>
</organism>
<evidence type="ECO:0000313" key="6">
    <source>
        <dbReference type="Proteomes" id="UP001069145"/>
    </source>
</evidence>
<proteinExistence type="predicted"/>
<name>A0A0X8FE15_9LACT</name>
<keyword evidence="6" id="KW-1185">Reference proteome</keyword>
<dbReference type="InterPro" id="IPR028098">
    <property type="entry name" value="Glyco_trans_4-like_N"/>
</dbReference>
<reference evidence="4 5" key="1">
    <citation type="submission" date="2020-12" db="EMBL/GenBank/DDBJ databases">
        <title>FDA dAtabase for Regulatory Grade micrObial Sequences (FDA-ARGOS): Supporting development and validation of Infectious Disease Dx tests.</title>
        <authorList>
            <person name="Sproer C."/>
            <person name="Gronow S."/>
            <person name="Severitt S."/>
            <person name="Schroder I."/>
            <person name="Tallon L."/>
            <person name="Sadzewicz L."/>
            <person name="Zhao X."/>
            <person name="Boylan J."/>
            <person name="Ott S."/>
            <person name="Bowen H."/>
            <person name="Vavikolanu K."/>
            <person name="Mehta A."/>
            <person name="Aluvathingal J."/>
            <person name="Nadendla S."/>
            <person name="Lowell S."/>
            <person name="Myers T."/>
            <person name="Yan Y."/>
            <person name="Sichtig H."/>
        </authorList>
    </citation>
    <scope>NUCLEOTIDE SEQUENCE [LARGE SCALE GENOMIC DNA]</scope>
    <source>
        <strain evidence="4 5">FDAARGOS_911</strain>
    </source>
</reference>
<dbReference type="Proteomes" id="UP000594771">
    <property type="component" value="Chromosome"/>
</dbReference>
<dbReference type="PANTHER" id="PTHR45947">
    <property type="entry name" value="SULFOQUINOVOSYL TRANSFERASE SQD2"/>
    <property type="match status" value="1"/>
</dbReference>
<dbReference type="OrthoDB" id="9802525at2"/>
<dbReference type="SUPFAM" id="SSF53756">
    <property type="entry name" value="UDP-Glycosyltransferase/glycogen phosphorylase"/>
    <property type="match status" value="1"/>
</dbReference>
<evidence type="ECO:0000259" key="1">
    <source>
        <dbReference type="Pfam" id="PF00534"/>
    </source>
</evidence>
<evidence type="ECO:0000313" key="3">
    <source>
        <dbReference type="EMBL" id="MCY3053089.1"/>
    </source>
</evidence>
<evidence type="ECO:0000313" key="5">
    <source>
        <dbReference type="Proteomes" id="UP000594771"/>
    </source>
</evidence>
<keyword evidence="4" id="KW-0808">Transferase</keyword>
<dbReference type="GeneID" id="35768434"/>
<keyword evidence="3" id="KW-0328">Glycosyltransferase</keyword>
<dbReference type="EMBL" id="CP065662">
    <property type="protein sequence ID" value="QPS01170.1"/>
    <property type="molecule type" value="Genomic_DNA"/>
</dbReference>
<feature type="domain" description="Glycosyl transferase family 1" evidence="1">
    <location>
        <begin position="190"/>
        <end position="345"/>
    </location>
</feature>
<sequence>MKIGFFTDTYFPQTSGVASSIQTLREELTKAGHQVYIFTTTDPKVKEDQAEEGIFRYESIPFLFFKERRVAVTTLRPIYKKAKELDLDIIHTHTEFTMGIFGVMVAHRLRLPIVHTYHTWYENYLHYILNGHLVPKAAVKSYTRYFCQLANTVIAPSQMIRQVLQEYGVERPIEVIPSGVRFSKQLAETDRQQLKDELGLEDDQLVLITVNRIAQEKNLDSLIQQMAKLLELIPQARLLIVGDGPEKDHLMALSQELKINHAVIFTGMVPHEEINGYYQIADIYVNLSVTETQGITFIEAIGNHLPIVAMKNDYLLNLNRTAPIGKLLDQVDQFSQAVLTLAESTSENCQAFKHLEQEISAQTFYERVHALYTSLIRKQESQMEDDDTSFFEKISENIWPFQ</sequence>
<dbReference type="RefSeq" id="WP_060777978.1">
    <property type="nucleotide sequence ID" value="NZ_CAJHLF010000003.1"/>
</dbReference>
<dbReference type="EMBL" id="JAOTML010000003">
    <property type="protein sequence ID" value="MCY3053089.1"/>
    <property type="molecule type" value="Genomic_DNA"/>
</dbReference>
<dbReference type="InterPro" id="IPR050194">
    <property type="entry name" value="Glycosyltransferase_grp1"/>
</dbReference>
<reference evidence="3" key="2">
    <citation type="submission" date="2022-09" db="EMBL/GenBank/DDBJ databases">
        <title>Aerococcus urinae taxonomy study.</title>
        <authorList>
            <person name="Christensen J."/>
            <person name="Senneby E."/>
        </authorList>
    </citation>
    <scope>NUCLEOTIDE SEQUENCE</scope>
    <source>
        <strain evidence="3">NLD-066-U95</strain>
    </source>
</reference>
<dbReference type="Pfam" id="PF13439">
    <property type="entry name" value="Glyco_transf_4"/>
    <property type="match status" value="1"/>
</dbReference>
<dbReference type="PANTHER" id="PTHR45947:SF3">
    <property type="entry name" value="SULFOQUINOVOSYL TRANSFERASE SQD2"/>
    <property type="match status" value="1"/>
</dbReference>
<dbReference type="InterPro" id="IPR001296">
    <property type="entry name" value="Glyco_trans_1"/>
</dbReference>
<accession>A0A0X8FE15</accession>
<evidence type="ECO:0000313" key="4">
    <source>
        <dbReference type="EMBL" id="QPS01170.1"/>
    </source>
</evidence>
<dbReference type="Pfam" id="PF00534">
    <property type="entry name" value="Glycos_transf_1"/>
    <property type="match status" value="1"/>
</dbReference>
<dbReference type="AlphaFoldDB" id="A0A0X8FE15"/>
<feature type="domain" description="Glycosyltransferase subfamily 4-like N-terminal" evidence="2">
    <location>
        <begin position="15"/>
        <end position="181"/>
    </location>
</feature>
<dbReference type="Proteomes" id="UP001069145">
    <property type="component" value="Unassembled WGS sequence"/>
</dbReference>
<evidence type="ECO:0000259" key="2">
    <source>
        <dbReference type="Pfam" id="PF13439"/>
    </source>
</evidence>
<dbReference type="Gene3D" id="3.40.50.2000">
    <property type="entry name" value="Glycogen Phosphorylase B"/>
    <property type="match status" value="2"/>
</dbReference>